<keyword evidence="3 5" id="KW-0863">Zinc-finger</keyword>
<organism evidence="8 9">
    <name type="scientific">Pristionchus mayeri</name>
    <dbReference type="NCBI Taxonomy" id="1317129"/>
    <lineage>
        <taxon>Eukaryota</taxon>
        <taxon>Metazoa</taxon>
        <taxon>Ecdysozoa</taxon>
        <taxon>Nematoda</taxon>
        <taxon>Chromadorea</taxon>
        <taxon>Rhabditida</taxon>
        <taxon>Rhabditina</taxon>
        <taxon>Diplogasteromorpha</taxon>
        <taxon>Diplogasteroidea</taxon>
        <taxon>Neodiplogasteridae</taxon>
        <taxon>Pristionchus</taxon>
    </lineage>
</organism>
<dbReference type="SMART" id="SM00355">
    <property type="entry name" value="ZnF_C2H2"/>
    <property type="match status" value="6"/>
</dbReference>
<dbReference type="Proteomes" id="UP001328107">
    <property type="component" value="Unassembled WGS sequence"/>
</dbReference>
<reference evidence="9" key="1">
    <citation type="submission" date="2022-10" db="EMBL/GenBank/DDBJ databases">
        <title>Genome assembly of Pristionchus species.</title>
        <authorList>
            <person name="Yoshida K."/>
            <person name="Sommer R.J."/>
        </authorList>
    </citation>
    <scope>NUCLEOTIDE SEQUENCE [LARGE SCALE GENOMIC DNA]</scope>
    <source>
        <strain evidence="9">RS5460</strain>
    </source>
</reference>
<dbReference type="GO" id="GO:0008270">
    <property type="term" value="F:zinc ion binding"/>
    <property type="evidence" value="ECO:0007669"/>
    <property type="project" value="UniProtKB-KW"/>
</dbReference>
<feature type="domain" description="C2H2-type" evidence="7">
    <location>
        <begin position="306"/>
        <end position="333"/>
    </location>
</feature>
<dbReference type="Gene3D" id="3.30.160.60">
    <property type="entry name" value="Classic Zinc Finger"/>
    <property type="match status" value="5"/>
</dbReference>
<proteinExistence type="predicted"/>
<evidence type="ECO:0000256" key="4">
    <source>
        <dbReference type="ARBA" id="ARBA00022833"/>
    </source>
</evidence>
<evidence type="ECO:0000256" key="3">
    <source>
        <dbReference type="ARBA" id="ARBA00022771"/>
    </source>
</evidence>
<sequence>ESLQASSMSMFPSSTYPVVFKCSECTLVFHNLEQLESHIWNRHLGAFPYYCAKCNYPALTEKGLTSHFYSAHPGNDKPEFKRPIETESQLRYLITQSICVDVSMCADDSAGIYDDNAGQEDLGDVEALPPAEQGQFVMEQSGYGHNLRRRGSRQNKNVEDADHDHPPNLKRMEDDPEIIYLNSMEAGMAGQDSQDEMQEGVEIIEEGVVDEIGEEVEMVEAMMENDHPGNQHVYDEYGYDDEGTMYEDGDVEWVENGEYPEYYDNMHAGGDRSDLHSRMMKNRHMEMIVSKIAGNSNLRKKPATEIYCDICDKHLKYPSRIAAHRRMHTQEKAFECPHCNKSFSQKSSLNVHIRSHTGDKPFACSWECGKLFTSSSALKMHEKTHSGERNYPCTICGQLFSKRSHAVRHEKTRHSRIINEEEMDAVVDMSVEAGGPEKAVVDEVVESVRSEKFEKNYMKQHRLAVKREERDISLHDSV</sequence>
<name>A0AAN5I6N0_9BILA</name>
<keyword evidence="9" id="KW-1185">Reference proteome</keyword>
<feature type="domain" description="C2H2-type" evidence="7">
    <location>
        <begin position="391"/>
        <end position="415"/>
    </location>
</feature>
<evidence type="ECO:0000313" key="8">
    <source>
        <dbReference type="EMBL" id="GMR53235.1"/>
    </source>
</evidence>
<feature type="domain" description="C2H2-type" evidence="7">
    <location>
        <begin position="334"/>
        <end position="361"/>
    </location>
</feature>
<feature type="region of interest" description="Disordered" evidence="6">
    <location>
        <begin position="146"/>
        <end position="172"/>
    </location>
</feature>
<keyword evidence="4" id="KW-0862">Zinc</keyword>
<feature type="domain" description="C2H2-type" evidence="7">
    <location>
        <begin position="362"/>
        <end position="390"/>
    </location>
</feature>
<evidence type="ECO:0000256" key="1">
    <source>
        <dbReference type="ARBA" id="ARBA00022723"/>
    </source>
</evidence>
<dbReference type="AlphaFoldDB" id="A0AAN5I6N0"/>
<feature type="non-terminal residue" evidence="8">
    <location>
        <position position="1"/>
    </location>
</feature>
<evidence type="ECO:0000256" key="6">
    <source>
        <dbReference type="SAM" id="MobiDB-lite"/>
    </source>
</evidence>
<feature type="domain" description="C2H2-type" evidence="7">
    <location>
        <begin position="20"/>
        <end position="48"/>
    </location>
</feature>
<keyword evidence="2" id="KW-0677">Repeat</keyword>
<dbReference type="SUPFAM" id="SSF57667">
    <property type="entry name" value="beta-beta-alpha zinc fingers"/>
    <property type="match status" value="3"/>
</dbReference>
<evidence type="ECO:0000256" key="5">
    <source>
        <dbReference type="PROSITE-ProRule" id="PRU00042"/>
    </source>
</evidence>
<feature type="compositionally biased region" description="Basic and acidic residues" evidence="6">
    <location>
        <begin position="156"/>
        <end position="172"/>
    </location>
</feature>
<dbReference type="InterPro" id="IPR050758">
    <property type="entry name" value="Znf_C2H2-type"/>
</dbReference>
<accession>A0AAN5I6N0</accession>
<dbReference type="PANTHER" id="PTHR23234">
    <property type="entry name" value="ZNF44 PROTEIN"/>
    <property type="match status" value="1"/>
</dbReference>
<dbReference type="EMBL" id="BTRK01000005">
    <property type="protein sequence ID" value="GMR53235.1"/>
    <property type="molecule type" value="Genomic_DNA"/>
</dbReference>
<protein>
    <recommendedName>
        <fullName evidence="7">C2H2-type domain-containing protein</fullName>
    </recommendedName>
</protein>
<dbReference type="Pfam" id="PF00096">
    <property type="entry name" value="zf-C2H2"/>
    <property type="match status" value="3"/>
</dbReference>
<evidence type="ECO:0000259" key="7">
    <source>
        <dbReference type="PROSITE" id="PS50157"/>
    </source>
</evidence>
<comment type="caution">
    <text evidence="8">The sequence shown here is derived from an EMBL/GenBank/DDBJ whole genome shotgun (WGS) entry which is preliminary data.</text>
</comment>
<evidence type="ECO:0000256" key="2">
    <source>
        <dbReference type="ARBA" id="ARBA00022737"/>
    </source>
</evidence>
<dbReference type="FunFam" id="3.30.160.60:FF:002343">
    <property type="entry name" value="Zinc finger protein 33A"/>
    <property type="match status" value="2"/>
</dbReference>
<dbReference type="InterPro" id="IPR013087">
    <property type="entry name" value="Znf_C2H2_type"/>
</dbReference>
<evidence type="ECO:0000313" key="9">
    <source>
        <dbReference type="Proteomes" id="UP001328107"/>
    </source>
</evidence>
<keyword evidence="1" id="KW-0479">Metal-binding</keyword>
<gene>
    <name evidence="8" type="ORF">PMAYCL1PPCAC_23430</name>
</gene>
<dbReference type="PROSITE" id="PS00028">
    <property type="entry name" value="ZINC_FINGER_C2H2_1"/>
    <property type="match status" value="5"/>
</dbReference>
<dbReference type="PANTHER" id="PTHR23234:SF10">
    <property type="entry name" value="RIKEN CDNA 6720489N17 GENE-RELATED"/>
    <property type="match status" value="1"/>
</dbReference>
<dbReference type="InterPro" id="IPR036236">
    <property type="entry name" value="Znf_C2H2_sf"/>
</dbReference>
<dbReference type="PROSITE" id="PS50157">
    <property type="entry name" value="ZINC_FINGER_C2H2_2"/>
    <property type="match status" value="5"/>
</dbReference>